<reference evidence="11 15" key="3">
    <citation type="submission" date="2021-05" db="EMBL/GenBank/DDBJ databases">
        <title>Complete Genome Sequence of Latilactobacillus sp. Strain WDN19, a High D-Aspartate-producing Lactic Acid Bacterium Isolated from a Japanese Pickle.</title>
        <authorList>
            <person name="Kajitani K."/>
            <person name="Takahashi S."/>
        </authorList>
    </citation>
    <scope>NUCLEOTIDE SEQUENCE [LARGE SCALE GENOMIC DNA]</scope>
    <source>
        <strain evidence="11 15">WDN19</strain>
    </source>
</reference>
<dbReference type="GeneID" id="49611101"/>
<evidence type="ECO:0000256" key="1">
    <source>
        <dbReference type="ARBA" id="ARBA00022490"/>
    </source>
</evidence>
<evidence type="ECO:0000313" key="15">
    <source>
        <dbReference type="Proteomes" id="UP000825100"/>
    </source>
</evidence>
<dbReference type="EMBL" id="CP117683">
    <property type="protein sequence ID" value="WDC91418.1"/>
    <property type="molecule type" value="Genomic_DNA"/>
</dbReference>
<comment type="cofactor">
    <cofactor evidence="6">
        <name>Zn(2+)</name>
        <dbReference type="ChEBI" id="CHEBI:29105"/>
    </cofactor>
    <text evidence="6">Binds 1 zinc ion per subunit.</text>
</comment>
<dbReference type="EMBL" id="CP031003">
    <property type="protein sequence ID" value="AXN35177.1"/>
    <property type="molecule type" value="Genomic_DNA"/>
</dbReference>
<organism evidence="10 14">
    <name type="scientific">Latilactobacillus curvatus</name>
    <name type="common">Lactobacillus curvatus</name>
    <dbReference type="NCBI Taxonomy" id="28038"/>
    <lineage>
        <taxon>Bacteria</taxon>
        <taxon>Bacillati</taxon>
        <taxon>Bacillota</taxon>
        <taxon>Bacilli</taxon>
        <taxon>Lactobacillales</taxon>
        <taxon>Lactobacillaceae</taxon>
        <taxon>Latilactobacillus</taxon>
    </lineage>
</organism>
<dbReference type="STRING" id="28038.BCY75_03720"/>
<reference evidence="12" key="4">
    <citation type="submission" date="2023-02" db="EMBL/GenBank/DDBJ databases">
        <title>Complete genome sequence of Lactobacillus curvatus CACC879 isolated from Pig feces.</title>
        <authorList>
            <person name="Park S."/>
            <person name="Park M.A."/>
            <person name="Kim D.-H."/>
            <person name="Kim Y."/>
        </authorList>
    </citation>
    <scope>NUCLEOTIDE SEQUENCE</scope>
    <source>
        <strain evidence="12">CACC879</strain>
    </source>
</reference>
<gene>
    <name evidence="6" type="primary">yabA</name>
    <name evidence="9" type="ORF">CG419_01775</name>
    <name evidence="10" type="ORF">DT351_01850</name>
    <name evidence="11" type="ORF">LTWDN19_14760</name>
    <name evidence="12" type="ORF">PSR33_04235</name>
</gene>
<dbReference type="RefSeq" id="WP_004270274.1">
    <property type="nucleotide sequence ID" value="NZ_AP024685.1"/>
</dbReference>
<reference evidence="10 14" key="2">
    <citation type="submission" date="2018-07" db="EMBL/GenBank/DDBJ databases">
        <title>Lactobacillus curvatus genome sequence.</title>
        <authorList>
            <person name="Prechtl R."/>
        </authorList>
    </citation>
    <scope>NUCLEOTIDE SEQUENCE [LARGE SCALE GENOMIC DNA]</scope>
    <source>
        <strain evidence="10 14">TMW 1.1928</strain>
    </source>
</reference>
<dbReference type="Proteomes" id="UP000825100">
    <property type="component" value="Chromosome"/>
</dbReference>
<reference evidence="9 13" key="1">
    <citation type="submission" date="2017-07" db="EMBL/GenBank/DDBJ databases">
        <title>Lactobacillus curvatus MRS6 whole genome.</title>
        <authorList>
            <person name="Jans C."/>
            <person name="Lagler S."/>
            <person name="Lacroix C."/>
            <person name="Meile L."/>
            <person name="Stevens M.J.A."/>
        </authorList>
    </citation>
    <scope>NUCLEOTIDE SEQUENCE [LARGE SCALE GENOMIC DNA]</scope>
    <source>
        <strain evidence="9 13">MRS6</strain>
    </source>
</reference>
<dbReference type="GO" id="GO:0008156">
    <property type="term" value="P:negative regulation of DNA replication"/>
    <property type="evidence" value="ECO:0007669"/>
    <property type="project" value="UniProtKB-UniRule"/>
</dbReference>
<comment type="subunit">
    <text evidence="6">Homotetramer. Interacts with both DnaA and DnaN, acting as a bridge between these two proteins.</text>
</comment>
<proteinExistence type="inferred from homology"/>
<dbReference type="InterPro" id="IPR010377">
    <property type="entry name" value="YabA"/>
</dbReference>
<dbReference type="PIRSF" id="PIRSF021439">
    <property type="entry name" value="DUF972"/>
    <property type="match status" value="1"/>
</dbReference>
<dbReference type="Proteomes" id="UP000257607">
    <property type="component" value="Chromosome"/>
</dbReference>
<dbReference type="Proteomes" id="UP001215533">
    <property type="component" value="Chromosome"/>
</dbReference>
<dbReference type="GO" id="GO:0006260">
    <property type="term" value="P:DNA replication"/>
    <property type="evidence" value="ECO:0007669"/>
    <property type="project" value="UniProtKB-KW"/>
</dbReference>
<keyword evidence="3 6" id="KW-0479">Metal-binding</keyword>
<keyword evidence="7" id="KW-0175">Coiled coil</keyword>
<dbReference type="OrthoDB" id="2112130at2"/>
<accession>A0A0B2XLX2</accession>
<evidence type="ECO:0000313" key="10">
    <source>
        <dbReference type="EMBL" id="AXN35177.1"/>
    </source>
</evidence>
<evidence type="ECO:0000256" key="4">
    <source>
        <dbReference type="ARBA" id="ARBA00022833"/>
    </source>
</evidence>
<keyword evidence="2 6" id="KW-0235">DNA replication</keyword>
<feature type="binding site" evidence="6">
    <location>
        <position position="86"/>
    </location>
    <ligand>
        <name>Zn(2+)</name>
        <dbReference type="ChEBI" id="CHEBI:29105"/>
    </ligand>
</feature>
<feature type="binding site" evidence="6">
    <location>
        <position position="102"/>
    </location>
    <ligand>
        <name>Zn(2+)</name>
        <dbReference type="ChEBI" id="CHEBI:29105"/>
    </ligand>
</feature>
<feature type="coiled-coil region" evidence="7">
    <location>
        <begin position="23"/>
        <end position="50"/>
    </location>
</feature>
<comment type="similarity">
    <text evidence="6">Belongs to the YabA family.</text>
</comment>
<dbReference type="EMBL" id="AP024685">
    <property type="protein sequence ID" value="BCX30909.1"/>
    <property type="molecule type" value="Genomic_DNA"/>
</dbReference>
<keyword evidence="5 6" id="KW-0236">DNA replication inhibitor</keyword>
<evidence type="ECO:0000256" key="2">
    <source>
        <dbReference type="ARBA" id="ARBA00022705"/>
    </source>
</evidence>
<dbReference type="AlphaFoldDB" id="A0A0B2XLX2"/>
<sequence>MSKDLYEQLSDIEQQAKLTFEGLSEMKAVLAEVLEKNAELKIENKHLREHLQELEPSATPQTGKEGAQALSKSKQNLQNLYEEGFHICPYFYGSRRENNEPCAFCNDVIYGERTND</sequence>
<evidence type="ECO:0000313" key="12">
    <source>
        <dbReference type="EMBL" id="WDC91418.1"/>
    </source>
</evidence>
<keyword evidence="15" id="KW-1185">Reference proteome</keyword>
<keyword evidence="1 6" id="KW-0963">Cytoplasm</keyword>
<dbReference type="Pfam" id="PF06156">
    <property type="entry name" value="YabA"/>
    <property type="match status" value="1"/>
</dbReference>
<evidence type="ECO:0000256" key="8">
    <source>
        <dbReference type="SAM" id="MobiDB-lite"/>
    </source>
</evidence>
<dbReference type="GO" id="GO:0008270">
    <property type="term" value="F:zinc ion binding"/>
    <property type="evidence" value="ECO:0007669"/>
    <property type="project" value="UniProtKB-UniRule"/>
</dbReference>
<evidence type="ECO:0000313" key="13">
    <source>
        <dbReference type="Proteomes" id="UP000199749"/>
    </source>
</evidence>
<feature type="binding site" evidence="6">
    <location>
        <position position="105"/>
    </location>
    <ligand>
        <name>Zn(2+)</name>
        <dbReference type="ChEBI" id="CHEBI:29105"/>
    </ligand>
</feature>
<evidence type="ECO:0000313" key="11">
    <source>
        <dbReference type="EMBL" id="BCX30909.1"/>
    </source>
</evidence>
<feature type="binding site" evidence="6">
    <location>
        <position position="88"/>
    </location>
    <ligand>
        <name>Zn(2+)</name>
        <dbReference type="ChEBI" id="CHEBI:29105"/>
    </ligand>
</feature>
<dbReference type="Proteomes" id="UP000199749">
    <property type="component" value="Chromosome"/>
</dbReference>
<feature type="region of interest" description="Disordered" evidence="8">
    <location>
        <begin position="54"/>
        <end position="73"/>
    </location>
</feature>
<evidence type="ECO:0000256" key="6">
    <source>
        <dbReference type="HAMAP-Rule" id="MF_01159"/>
    </source>
</evidence>
<evidence type="ECO:0000313" key="9">
    <source>
        <dbReference type="EMBL" id="ASN59426.1"/>
    </source>
</evidence>
<keyword evidence="4 6" id="KW-0862">Zinc</keyword>
<protein>
    <recommendedName>
        <fullName evidence="6">Replication initiation control protein YabA</fullName>
    </recommendedName>
</protein>
<evidence type="ECO:0000313" key="14">
    <source>
        <dbReference type="Proteomes" id="UP000257607"/>
    </source>
</evidence>
<evidence type="ECO:0000256" key="3">
    <source>
        <dbReference type="ARBA" id="ARBA00022723"/>
    </source>
</evidence>
<comment type="subcellular location">
    <subcellularLocation>
        <location evidence="6">Cytoplasm</location>
        <location evidence="6">Nucleoid</location>
    </subcellularLocation>
    <text evidence="6">Localizes in tight foci, which correspond to the replisome at mid-cell throughout the cell cycle.</text>
</comment>
<evidence type="ECO:0000256" key="7">
    <source>
        <dbReference type="SAM" id="Coils"/>
    </source>
</evidence>
<dbReference type="GO" id="GO:0043590">
    <property type="term" value="C:bacterial nucleoid"/>
    <property type="evidence" value="ECO:0007669"/>
    <property type="project" value="UniProtKB-UniRule"/>
</dbReference>
<dbReference type="KEGG" id="lcv:FBA2_08465"/>
<evidence type="ECO:0000256" key="5">
    <source>
        <dbReference type="ARBA" id="ARBA00022880"/>
    </source>
</evidence>
<dbReference type="HAMAP" id="MF_01159">
    <property type="entry name" value="YabA"/>
    <property type="match status" value="1"/>
</dbReference>
<comment type="function">
    <text evidence="6">Involved in control of chromosome replication initiation. Inhibits the cooperative binding of DnaA to the oriC region, thus negatively regulating initiation of chromosome replication. Inhibits the ability of DnaA-ATP to form a helix on DNA; does not disassemble preformed DnaA-DNA helices. Decreases the residence time of DnaA on the chromosome at its binding sites (oriC, replication forks and promoter-binding sites). Tethers DnaA to the replication machinery via the DNA polymerase beta sliding clamp subunit (dnaN). Associates with oriC and other DnaA targets on the chromosome in a DnaA-dependent manner.</text>
</comment>
<name>A0A0B2XLX2_LATCU</name>
<dbReference type="EMBL" id="CP022474">
    <property type="protein sequence ID" value="ASN59426.1"/>
    <property type="molecule type" value="Genomic_DNA"/>
</dbReference>